<evidence type="ECO:0000256" key="1">
    <source>
        <dbReference type="SAM" id="MobiDB-lite"/>
    </source>
</evidence>
<keyword evidence="2" id="KW-0812">Transmembrane</keyword>
<feature type="compositionally biased region" description="Low complexity" evidence="1">
    <location>
        <begin position="190"/>
        <end position="215"/>
    </location>
</feature>
<accession>A0AA94RFP1</accession>
<evidence type="ECO:0000313" key="3">
    <source>
        <dbReference type="EMBL" id="TLH70519.1"/>
    </source>
</evidence>
<organism evidence="3 4">
    <name type="scientific">Mycolicibacterium phocaicum</name>
    <dbReference type="NCBI Taxonomy" id="319706"/>
    <lineage>
        <taxon>Bacteria</taxon>
        <taxon>Bacillati</taxon>
        <taxon>Actinomycetota</taxon>
        <taxon>Actinomycetes</taxon>
        <taxon>Mycobacteriales</taxon>
        <taxon>Mycobacteriaceae</taxon>
        <taxon>Mycolicibacterium</taxon>
    </lineage>
</organism>
<reference evidence="3 4" key="1">
    <citation type="submission" date="2018-01" db="EMBL/GenBank/DDBJ databases">
        <title>Comparative genomics of Mycobacterium mucogenicum and Mycobacterium neoaurum clade members emphasizing tRNA and non-coding RNA.</title>
        <authorList>
            <person name="Behra P.R.K."/>
            <person name="Pettersson B.M.F."/>
            <person name="Das S."/>
            <person name="Dasgupta S."/>
            <person name="Kirsebom L.A."/>
        </authorList>
    </citation>
    <scope>NUCLEOTIDE SEQUENCE [LARGE SCALE GENOMIC DNA]</scope>
    <source>
        <strain evidence="3 4">DSM 45104</strain>
    </source>
</reference>
<name>A0AA94RFP1_9MYCO</name>
<keyword evidence="2" id="KW-1133">Transmembrane helix</keyword>
<dbReference type="EMBL" id="POTM01000025">
    <property type="protein sequence ID" value="TLH70519.1"/>
    <property type="molecule type" value="Genomic_DNA"/>
</dbReference>
<dbReference type="AlphaFoldDB" id="A0AA94RFP1"/>
<keyword evidence="4" id="KW-1185">Reference proteome</keyword>
<feature type="compositionally biased region" description="Polar residues" evidence="1">
    <location>
        <begin position="222"/>
        <end position="239"/>
    </location>
</feature>
<evidence type="ECO:0000256" key="2">
    <source>
        <dbReference type="SAM" id="Phobius"/>
    </source>
</evidence>
<comment type="caution">
    <text evidence="3">The sequence shown here is derived from an EMBL/GenBank/DDBJ whole genome shotgun (WGS) entry which is preliminary data.</text>
</comment>
<dbReference type="RefSeq" id="WP_138248686.1">
    <property type="nucleotide sequence ID" value="NZ_AP022616.1"/>
</dbReference>
<feature type="region of interest" description="Disordered" evidence="1">
    <location>
        <begin position="188"/>
        <end position="315"/>
    </location>
</feature>
<gene>
    <name evidence="3" type="ORF">C1S79_08840</name>
</gene>
<proteinExistence type="predicted"/>
<protein>
    <submittedName>
        <fullName evidence="3">Uncharacterized protein</fullName>
    </submittedName>
</protein>
<dbReference type="Proteomes" id="UP000309984">
    <property type="component" value="Unassembled WGS sequence"/>
</dbReference>
<sequence length="315" mass="30944">MARLNVGVAVATAAIVVLGFVGAAPPVRGAMFDAGAVRVAAVNTSMSAHWAALDQFVDTHADLVAAAVRVVGGGSSGASAAATMPTAGSVTAPMPLAATALPAPQPAGAVAVIEQAIVSALSTAFLTLAQPLVSTPELAAVFGPFVFLGIILYGLVVGVPLTIFNSIAAPILNLLPFAAVPAPVSATPMPTAAVSTGPVAPAAPTATVSDPVTPSRKATHNGRVSPTLRTSKGAVTTSDTTDDELVGQFKPTGRRSVQHGPVTAAGQPQDRNAGGKDAGSQAGPPKGDGKAGASPSRSSKLGHGTRPVRGDKGNS</sequence>
<feature type="transmembrane region" description="Helical" evidence="2">
    <location>
        <begin position="141"/>
        <end position="164"/>
    </location>
</feature>
<evidence type="ECO:0000313" key="4">
    <source>
        <dbReference type="Proteomes" id="UP000309984"/>
    </source>
</evidence>
<keyword evidence="2" id="KW-0472">Membrane</keyword>